<keyword evidence="2" id="KW-0808">Transferase</keyword>
<accession>A0A3D8QL82</accession>
<organism evidence="6 7">
    <name type="scientific">Coleophoma crateriformis</name>
    <dbReference type="NCBI Taxonomy" id="565419"/>
    <lineage>
        <taxon>Eukaryota</taxon>
        <taxon>Fungi</taxon>
        <taxon>Dikarya</taxon>
        <taxon>Ascomycota</taxon>
        <taxon>Pezizomycotina</taxon>
        <taxon>Leotiomycetes</taxon>
        <taxon>Helotiales</taxon>
        <taxon>Dermateaceae</taxon>
        <taxon>Coleophoma</taxon>
    </lineage>
</organism>
<dbReference type="SUPFAM" id="SSF110857">
    <property type="entry name" value="Gamma-glutamyl cyclotransferase-like"/>
    <property type="match status" value="1"/>
</dbReference>
<dbReference type="Gene3D" id="3.10.490.10">
    <property type="entry name" value="Gamma-glutamyl cyclotransferase-like"/>
    <property type="match status" value="1"/>
</dbReference>
<dbReference type="Pfam" id="PF06094">
    <property type="entry name" value="GGACT"/>
    <property type="match status" value="1"/>
</dbReference>
<dbReference type="EMBL" id="PDLN01000017">
    <property type="protein sequence ID" value="RDW62549.1"/>
    <property type="molecule type" value="Genomic_DNA"/>
</dbReference>
<reference evidence="6 7" key="1">
    <citation type="journal article" date="2018" name="IMA Fungus">
        <title>IMA Genome-F 9: Draft genome sequence of Annulohypoxylon stygium, Aspergillus mulundensis, Berkeleyomyces basicola (syn. Thielaviopsis basicola), Ceratocystis smalleyi, two Cercospora beticola strains, Coleophoma cylindrospora, Fusarium fracticaudum, Phialophora cf. hyalina, and Morchella septimelata.</title>
        <authorList>
            <person name="Wingfield B.D."/>
            <person name="Bills G.F."/>
            <person name="Dong Y."/>
            <person name="Huang W."/>
            <person name="Nel W.J."/>
            <person name="Swalarsk-Parry B.S."/>
            <person name="Vaghefi N."/>
            <person name="Wilken P.M."/>
            <person name="An Z."/>
            <person name="de Beer Z.W."/>
            <person name="De Vos L."/>
            <person name="Chen L."/>
            <person name="Duong T.A."/>
            <person name="Gao Y."/>
            <person name="Hammerbacher A."/>
            <person name="Kikkert J.R."/>
            <person name="Li Y."/>
            <person name="Li H."/>
            <person name="Li K."/>
            <person name="Li Q."/>
            <person name="Liu X."/>
            <person name="Ma X."/>
            <person name="Naidoo K."/>
            <person name="Pethybridge S.J."/>
            <person name="Sun J."/>
            <person name="Steenkamp E.T."/>
            <person name="van der Nest M.A."/>
            <person name="van Wyk S."/>
            <person name="Wingfield M.J."/>
            <person name="Xiong C."/>
            <person name="Yue Q."/>
            <person name="Zhang X."/>
        </authorList>
    </citation>
    <scope>NUCLEOTIDE SEQUENCE [LARGE SCALE GENOMIC DNA]</scope>
    <source>
        <strain evidence="6 7">BP5796</strain>
    </source>
</reference>
<evidence type="ECO:0000256" key="2">
    <source>
        <dbReference type="ARBA" id="ARBA00022679"/>
    </source>
</evidence>
<feature type="region of interest" description="Disordered" evidence="4">
    <location>
        <begin position="138"/>
        <end position="159"/>
    </location>
</feature>
<evidence type="ECO:0000256" key="3">
    <source>
        <dbReference type="ARBA" id="ARBA00030602"/>
    </source>
</evidence>
<evidence type="ECO:0000313" key="7">
    <source>
        <dbReference type="Proteomes" id="UP000256328"/>
    </source>
</evidence>
<comment type="caution">
    <text evidence="6">The sequence shown here is derived from an EMBL/GenBank/DDBJ whole genome shotgun (WGS) entry which is preliminary data.</text>
</comment>
<dbReference type="PANTHER" id="PTHR31544">
    <property type="entry name" value="AIG2-LIKE PROTEIN D"/>
    <property type="match status" value="1"/>
</dbReference>
<dbReference type="PANTHER" id="PTHR31544:SF2">
    <property type="entry name" value="AIG2-LIKE PROTEIN D"/>
    <property type="match status" value="1"/>
</dbReference>
<comment type="similarity">
    <text evidence="1">Belongs to the gamma-glutamylcyclotransferase family.</text>
</comment>
<evidence type="ECO:0000256" key="4">
    <source>
        <dbReference type="SAM" id="MobiDB-lite"/>
    </source>
</evidence>
<keyword evidence="7" id="KW-1185">Reference proteome</keyword>
<evidence type="ECO:0000259" key="5">
    <source>
        <dbReference type="Pfam" id="PF06094"/>
    </source>
</evidence>
<sequence length="176" mass="20114">MAPEVLHRVCHGTSKPSKEEAALFTVQPALLHHYCRHKVAGCDYPGILFEKDKSVRGTYVTGLTEMDIVRLDHFEGDQYSRNKVEVELLEGAEKGTIKETESYVWIEDGGLVKEEWSYEEFRKEKMHRWADHSEEYADVDELDEKAHDPTGGRGIKTYAKEGEKKAVEEEILDSAV</sequence>
<name>A0A3D8QL82_9HELO</name>
<dbReference type="InterPro" id="IPR013024">
    <property type="entry name" value="GGCT-like"/>
</dbReference>
<evidence type="ECO:0000256" key="1">
    <source>
        <dbReference type="ARBA" id="ARBA00008861"/>
    </source>
</evidence>
<dbReference type="GO" id="GO:0016740">
    <property type="term" value="F:transferase activity"/>
    <property type="evidence" value="ECO:0007669"/>
    <property type="project" value="UniProtKB-KW"/>
</dbReference>
<dbReference type="InterPro" id="IPR045038">
    <property type="entry name" value="AIG2-like"/>
</dbReference>
<dbReference type="AlphaFoldDB" id="A0A3D8QL82"/>
<proteinExistence type="inferred from homology"/>
<dbReference type="InterPro" id="IPR009288">
    <property type="entry name" value="AIG2-like_dom"/>
</dbReference>
<dbReference type="InterPro" id="IPR036568">
    <property type="entry name" value="GGCT-like_sf"/>
</dbReference>
<protein>
    <recommendedName>
        <fullName evidence="3">Putative gamma-glutamylcyclotransferase</fullName>
    </recommendedName>
</protein>
<dbReference type="Proteomes" id="UP000256328">
    <property type="component" value="Unassembled WGS sequence"/>
</dbReference>
<dbReference type="CDD" id="cd06661">
    <property type="entry name" value="GGCT_like"/>
    <property type="match status" value="1"/>
</dbReference>
<feature type="domain" description="Gamma-glutamylcyclotransferase AIG2-like" evidence="5">
    <location>
        <begin position="21"/>
        <end position="107"/>
    </location>
</feature>
<gene>
    <name evidence="6" type="ORF">BP5796_10851</name>
</gene>
<dbReference type="OrthoDB" id="1044435at2759"/>
<evidence type="ECO:0000313" key="6">
    <source>
        <dbReference type="EMBL" id="RDW62549.1"/>
    </source>
</evidence>